<proteinExistence type="predicted"/>
<accession>A0ABQ7KVA3</accession>
<evidence type="ECO:0000313" key="2">
    <source>
        <dbReference type="Proteomes" id="UP000823674"/>
    </source>
</evidence>
<organism evidence="1 2">
    <name type="scientific">Brassica rapa subsp. trilocularis</name>
    <dbReference type="NCBI Taxonomy" id="1813537"/>
    <lineage>
        <taxon>Eukaryota</taxon>
        <taxon>Viridiplantae</taxon>
        <taxon>Streptophyta</taxon>
        <taxon>Embryophyta</taxon>
        <taxon>Tracheophyta</taxon>
        <taxon>Spermatophyta</taxon>
        <taxon>Magnoliopsida</taxon>
        <taxon>eudicotyledons</taxon>
        <taxon>Gunneridae</taxon>
        <taxon>Pentapetalae</taxon>
        <taxon>rosids</taxon>
        <taxon>malvids</taxon>
        <taxon>Brassicales</taxon>
        <taxon>Brassicaceae</taxon>
        <taxon>Brassiceae</taxon>
        <taxon>Brassica</taxon>
    </lineage>
</organism>
<comment type="caution">
    <text evidence="1">The sequence shown here is derived from an EMBL/GenBank/DDBJ whole genome shotgun (WGS) entry which is preliminary data.</text>
</comment>
<protein>
    <submittedName>
        <fullName evidence="1">Uncharacterized protein</fullName>
    </submittedName>
</protein>
<gene>
    <name evidence="1" type="primary">A07g503230.1_BraROA</name>
    <name evidence="1" type="ORF">IGI04_026195</name>
</gene>
<dbReference type="Proteomes" id="UP000823674">
    <property type="component" value="Chromosome A07"/>
</dbReference>
<reference evidence="1 2" key="1">
    <citation type="submission" date="2021-03" db="EMBL/GenBank/DDBJ databases">
        <authorList>
            <person name="King G.J."/>
            <person name="Bancroft I."/>
            <person name="Baten A."/>
            <person name="Bloomfield J."/>
            <person name="Borpatragohain P."/>
            <person name="He Z."/>
            <person name="Irish N."/>
            <person name="Irwin J."/>
            <person name="Liu K."/>
            <person name="Mauleon R.P."/>
            <person name="Moore J."/>
            <person name="Morris R."/>
            <person name="Ostergaard L."/>
            <person name="Wang B."/>
            <person name="Wells R."/>
        </authorList>
    </citation>
    <scope>NUCLEOTIDE SEQUENCE [LARGE SCALE GENOMIC DNA]</scope>
    <source>
        <strain evidence="1">R-o-18</strain>
        <tissue evidence="1">Leaf</tissue>
    </source>
</reference>
<dbReference type="EMBL" id="JADBGQ010000009">
    <property type="protein sequence ID" value="KAG5378353.1"/>
    <property type="molecule type" value="Genomic_DNA"/>
</dbReference>
<sequence length="936" mass="108567">MPYLTNQEGLSHEVNFNGLYTEEGVQTIWNPSKIFTEQEVMNFTTQRFLSPSICEYPTLEGDLSSSKERPEAITVIKFKSILSDFQKAKDQEKWTRKSEDMFNLPEPVKPVLHSPQLEANRFNQLQTRNWRPGDHFNQSGGIPEVLSCTRTQEISRFNGESLKSNRSYLWKDWTIFRFDPFQAIPIQPGEPDDVQTKSRHPGDIIHEPEEFYNFIPCTSPHRNKKIPIITKLPYLESLAFKLQQLFFYQGKDEISIYQAFKKVETLVPPFYPFAGYPPCAYNILVSELKLLNQGAMVGEAHGQTLEATLSQQLIAIQEFNDKIAQLGKRNKPQGKRPQQGQRRFGDALDAGYVEPKPPDPSWITKHQTSYTHEYSNYSYHDYNSADDVNIYSFLGSSWSSDYLTWERTMDDWFTYYGVPKKERLAQAIKQLSGKAYSWWKRVDKTHGKSPEEVVTNWEDLKDVMIRKYVSSRPSPEVRERYPRRFSSHGYKEAKRRVPKEGHRNLFHQDQIRPDKRSTVFYDQYQPYKVPKSMEKNLFSPDTLARHKEKSDKPILQGNAKVSPILDKFVHKSSPTGMSHLSLSKNVKTEAKPKQYQGKALESQKRMKADLLYIGAYYTVSSSKPCQEGGDDVVIRSATEPEVNPKPYSTSQGAKQNTCALKMPYLTNQEGLSHEVNFNGLYTEEGVQTIWNPSKIFTEQEVMNFTTQRFLSPSICEYPTLEGDLSSSKERPEAMTVIKFKSILSAFQKAKDQEKWTRKSEDMFNFPEPVKPVLHSPQLEANRFNQLQTRNWRPGDHFNQSGGIPEVLSCTRTQEISRFNGESLKSNRSYLWKDWTIFRFDPFQAIPIQPGEPDDVQTKPRHPGDIIHEPEEFYNFIPCTSPHRNKKIPIITKLPYLESLAFKLQQLFFYQGKDEISIYQAFKKNVRVFVSEHYISS</sequence>
<name>A0ABQ7KVA3_BRACM</name>
<evidence type="ECO:0000313" key="1">
    <source>
        <dbReference type="EMBL" id="KAG5378353.1"/>
    </source>
</evidence>
<keyword evidence="2" id="KW-1185">Reference proteome</keyword>